<reference evidence="5" key="1">
    <citation type="submission" date="2023-08" db="EMBL/GenBank/DDBJ databases">
        <authorList>
            <person name="Alioto T."/>
            <person name="Alioto T."/>
            <person name="Gomez Garrido J."/>
        </authorList>
    </citation>
    <scope>NUCLEOTIDE SEQUENCE</scope>
</reference>
<protein>
    <submittedName>
        <fullName evidence="5">Ectonucleoside triphosphate diphosphohydrolase 1-like isoform X5</fullName>
    </submittedName>
</protein>
<keyword evidence="4" id="KW-0067">ATP-binding</keyword>
<dbReference type="GO" id="GO:0005886">
    <property type="term" value="C:plasma membrane"/>
    <property type="evidence" value="ECO:0007669"/>
    <property type="project" value="TreeGrafter"/>
</dbReference>
<evidence type="ECO:0000313" key="6">
    <source>
        <dbReference type="Proteomes" id="UP001162480"/>
    </source>
</evidence>
<dbReference type="EMBL" id="OX597822">
    <property type="protein sequence ID" value="CAI9728077.1"/>
    <property type="molecule type" value="Genomic_DNA"/>
</dbReference>
<comment type="similarity">
    <text evidence="1">Belongs to the GDA1/CD39 NTPase family.</text>
</comment>
<keyword evidence="4" id="KW-0547">Nucleotide-binding</keyword>
<accession>A0AA36F876</accession>
<sequence>MIQHWLCMPLKDSWMSRRRHFSQSMSHTQLHTLIFVTFMCLFVRCCTSSATPLDYKYSVFMDGGSTSTKLRVYKWQTPSSRDDIPHFTQISVSRHTPGISEYSDNLTAIASYIRPMILESMKLVPKDLHKITPIYFMATAGLRVLKGQMSLKIIRQLNMFLENSENNPFLFRRGQAQVLSGEEEAVFAWIAVNYLRGFFHKQENTSVGVLEMGGGSTQIVFVPKTPIYANKFIAHIGSTYYHTYAHSYLNFGQAYLIERVQDHLLQQSGTNDSVLDPCRLRGDNTTVSDENGRSVVMIGNGNAESCREILEDFLNKQPPSDCSPKPCSIGTTYQSPLGDTIFYAVSAFVYPTNQINSTDADERLNMDLMIKNTKTYCEMTIDEAVEVTGANPKYASNNCISGVFIPLLLKNAYGFPQNTTSIYMKKKINNKSPDWSLGALIYQSEQKRDECEVPSLTAPTTTITNSGSLKLSLTNGMTAIFAVFIFHLYFLCPLL</sequence>
<dbReference type="PANTHER" id="PTHR11782">
    <property type="entry name" value="ADENOSINE/GUANOSINE DIPHOSPHATASE"/>
    <property type="match status" value="1"/>
</dbReference>
<evidence type="ECO:0000256" key="3">
    <source>
        <dbReference type="PIRSR" id="PIRSR600407-1"/>
    </source>
</evidence>
<dbReference type="GO" id="GO:0004382">
    <property type="term" value="F:GDP phosphatase activity"/>
    <property type="evidence" value="ECO:0007669"/>
    <property type="project" value="TreeGrafter"/>
</dbReference>
<evidence type="ECO:0000256" key="1">
    <source>
        <dbReference type="ARBA" id="ARBA00009283"/>
    </source>
</evidence>
<dbReference type="GO" id="GO:0017111">
    <property type="term" value="F:ribonucleoside triphosphate phosphatase activity"/>
    <property type="evidence" value="ECO:0007669"/>
    <property type="project" value="TreeGrafter"/>
</dbReference>
<dbReference type="GO" id="GO:0045134">
    <property type="term" value="F:UDP phosphatase activity"/>
    <property type="evidence" value="ECO:0007669"/>
    <property type="project" value="TreeGrafter"/>
</dbReference>
<keyword evidence="6" id="KW-1185">Reference proteome</keyword>
<evidence type="ECO:0000313" key="5">
    <source>
        <dbReference type="EMBL" id="CAI9728077.1"/>
    </source>
</evidence>
<evidence type="ECO:0000256" key="4">
    <source>
        <dbReference type="PIRSR" id="PIRSR600407-2"/>
    </source>
</evidence>
<keyword evidence="2" id="KW-0378">Hydrolase</keyword>
<dbReference type="InterPro" id="IPR000407">
    <property type="entry name" value="GDA1_CD39_NTPase"/>
</dbReference>
<dbReference type="Gene3D" id="3.30.420.40">
    <property type="match status" value="1"/>
</dbReference>
<feature type="binding site" evidence="4">
    <location>
        <begin position="214"/>
        <end position="218"/>
    </location>
    <ligand>
        <name>ATP</name>
        <dbReference type="ChEBI" id="CHEBI:30616"/>
    </ligand>
</feature>
<dbReference type="GO" id="GO:0005524">
    <property type="term" value="F:ATP binding"/>
    <property type="evidence" value="ECO:0007669"/>
    <property type="project" value="UniProtKB-KW"/>
</dbReference>
<dbReference type="GO" id="GO:0009134">
    <property type="term" value="P:nucleoside diphosphate catabolic process"/>
    <property type="evidence" value="ECO:0007669"/>
    <property type="project" value="TreeGrafter"/>
</dbReference>
<name>A0AA36F876_OCTVU</name>
<dbReference type="Gene3D" id="3.30.420.150">
    <property type="entry name" value="Exopolyphosphatase. Domain 2"/>
    <property type="match status" value="1"/>
</dbReference>
<evidence type="ECO:0000256" key="2">
    <source>
        <dbReference type="ARBA" id="ARBA00022801"/>
    </source>
</evidence>
<feature type="active site" description="Proton acceptor" evidence="3">
    <location>
        <position position="184"/>
    </location>
</feature>
<gene>
    <name evidence="5" type="ORF">OCTVUL_1B006879</name>
</gene>
<proteinExistence type="inferred from homology"/>
<organism evidence="5 6">
    <name type="scientific">Octopus vulgaris</name>
    <name type="common">Common octopus</name>
    <dbReference type="NCBI Taxonomy" id="6645"/>
    <lineage>
        <taxon>Eukaryota</taxon>
        <taxon>Metazoa</taxon>
        <taxon>Spiralia</taxon>
        <taxon>Lophotrochozoa</taxon>
        <taxon>Mollusca</taxon>
        <taxon>Cephalopoda</taxon>
        <taxon>Coleoidea</taxon>
        <taxon>Octopodiformes</taxon>
        <taxon>Octopoda</taxon>
        <taxon>Incirrata</taxon>
        <taxon>Octopodidae</taxon>
        <taxon>Octopus</taxon>
    </lineage>
</organism>
<dbReference type="PANTHER" id="PTHR11782:SF83">
    <property type="entry name" value="GUANOSINE-DIPHOSPHATASE"/>
    <property type="match status" value="1"/>
</dbReference>
<dbReference type="AlphaFoldDB" id="A0AA36F876"/>
<dbReference type="CDD" id="cd24003">
    <property type="entry name" value="ASKHA_NBD_GDA1_CD39_NTPase"/>
    <property type="match status" value="1"/>
</dbReference>
<dbReference type="Pfam" id="PF01150">
    <property type="entry name" value="GDA1_CD39"/>
    <property type="match status" value="1"/>
</dbReference>
<dbReference type="Proteomes" id="UP001162480">
    <property type="component" value="Chromosome 9"/>
</dbReference>